<comment type="caution">
    <text evidence="1">The sequence shown here is derived from an EMBL/GenBank/DDBJ whole genome shotgun (WGS) entry which is preliminary data.</text>
</comment>
<organism evidence="1 2">
    <name type="scientific">Candidatus Danuiimicrobium aquiferis</name>
    <dbReference type="NCBI Taxonomy" id="1801832"/>
    <lineage>
        <taxon>Bacteria</taxon>
        <taxon>Pseudomonadati</taxon>
        <taxon>Candidatus Omnitrophota</taxon>
        <taxon>Candidatus Danuiimicrobium</taxon>
    </lineage>
</organism>
<evidence type="ECO:0000313" key="2">
    <source>
        <dbReference type="Proteomes" id="UP000178187"/>
    </source>
</evidence>
<dbReference type="AlphaFoldDB" id="A0A1G1KV51"/>
<dbReference type="Proteomes" id="UP000178187">
    <property type="component" value="Unassembled WGS sequence"/>
</dbReference>
<reference evidence="1 2" key="1">
    <citation type="journal article" date="2016" name="Nat. Commun.">
        <title>Thousands of microbial genomes shed light on interconnected biogeochemical processes in an aquifer system.</title>
        <authorList>
            <person name="Anantharaman K."/>
            <person name="Brown C.T."/>
            <person name="Hug L.A."/>
            <person name="Sharon I."/>
            <person name="Castelle C.J."/>
            <person name="Probst A.J."/>
            <person name="Thomas B.C."/>
            <person name="Singh A."/>
            <person name="Wilkins M.J."/>
            <person name="Karaoz U."/>
            <person name="Brodie E.L."/>
            <person name="Williams K.H."/>
            <person name="Hubbard S.S."/>
            <person name="Banfield J.F."/>
        </authorList>
    </citation>
    <scope>NUCLEOTIDE SEQUENCE [LARGE SCALE GENOMIC DNA]</scope>
</reference>
<sequence length="124" mass="14651">MHKPICLIYLNELEFKANLKTWAEEFGIECYFVMQGEQLYQLVKNWAPFMILVDLTAADTEWLYKHIAMIQLFKPGFPMLAIVPEHQERPRQRAEGYGCKFVLTRAEFVKKAPKLIEKILNKQM</sequence>
<protein>
    <recommendedName>
        <fullName evidence="3">Response regulatory domain-containing protein</fullName>
    </recommendedName>
</protein>
<dbReference type="EMBL" id="MHFR01000048">
    <property type="protein sequence ID" value="OGW96838.1"/>
    <property type="molecule type" value="Genomic_DNA"/>
</dbReference>
<proteinExistence type="predicted"/>
<gene>
    <name evidence="1" type="ORF">A3G33_01745</name>
</gene>
<evidence type="ECO:0000313" key="1">
    <source>
        <dbReference type="EMBL" id="OGW96838.1"/>
    </source>
</evidence>
<accession>A0A1G1KV51</accession>
<name>A0A1G1KV51_9BACT</name>
<evidence type="ECO:0008006" key="3">
    <source>
        <dbReference type="Google" id="ProtNLM"/>
    </source>
</evidence>